<evidence type="ECO:0000313" key="3">
    <source>
        <dbReference type="EMBL" id="TQL64903.1"/>
    </source>
</evidence>
<proteinExistence type="predicted"/>
<evidence type="ECO:0000256" key="1">
    <source>
        <dbReference type="SAM" id="SignalP"/>
    </source>
</evidence>
<dbReference type="Proteomes" id="UP000315389">
    <property type="component" value="Unassembled WGS sequence"/>
</dbReference>
<keyword evidence="4" id="KW-1185">Reference proteome</keyword>
<feature type="domain" description="DUF8094" evidence="2">
    <location>
        <begin position="40"/>
        <end position="326"/>
    </location>
</feature>
<organism evidence="3 4">
    <name type="scientific">Rarobacter faecitabidus</name>
    <dbReference type="NCBI Taxonomy" id="13243"/>
    <lineage>
        <taxon>Bacteria</taxon>
        <taxon>Bacillati</taxon>
        <taxon>Actinomycetota</taxon>
        <taxon>Actinomycetes</taxon>
        <taxon>Micrococcales</taxon>
        <taxon>Rarobacteraceae</taxon>
        <taxon>Rarobacter</taxon>
    </lineage>
</organism>
<accession>A0A542ZX21</accession>
<dbReference type="EMBL" id="VFOS01000001">
    <property type="protein sequence ID" value="TQL64903.1"/>
    <property type="molecule type" value="Genomic_DNA"/>
</dbReference>
<comment type="caution">
    <text evidence="3">The sequence shown here is derived from an EMBL/GenBank/DDBJ whole genome shotgun (WGS) entry which is preliminary data.</text>
</comment>
<dbReference type="PROSITE" id="PS51257">
    <property type="entry name" value="PROKAR_LIPOPROTEIN"/>
    <property type="match status" value="1"/>
</dbReference>
<keyword evidence="1" id="KW-0732">Signal</keyword>
<evidence type="ECO:0000313" key="4">
    <source>
        <dbReference type="Proteomes" id="UP000315389"/>
    </source>
</evidence>
<sequence length="328" mass="33558">MNKSLSRLSALGIALALAAAGCSSALPQPHPTPVPATVEAVLTPSQVQAVAGRIAVALGTADVARDAGALAQAAFGPAAKIRAAQYTIATATGDSAQITAIPAGIQSSSVSDTDTWPRSSLLVTEQPEDLQPQRLVVVTQPSARENYAMWAWVRLFPGAALSLATPAAEIDLAGADGEAINAAVDGYVDVLNNGAGAQSASQFNAEDELRASIESRRAELTKGLTEVKGTYSYAISRPPSEEATTRAWSLADGGTLVVTALTARETAAAPKGAKITPDAIDTALLAGKTVTNRLVTDRQIVVAMVLPVDESAIQVVGAENARIAASLK</sequence>
<protein>
    <recommendedName>
        <fullName evidence="2">DUF8094 domain-containing protein</fullName>
    </recommendedName>
</protein>
<dbReference type="InterPro" id="IPR058407">
    <property type="entry name" value="DUF8094"/>
</dbReference>
<reference evidence="3 4" key="1">
    <citation type="submission" date="2019-06" db="EMBL/GenBank/DDBJ databases">
        <title>Sequencing the genomes of 1000 actinobacteria strains.</title>
        <authorList>
            <person name="Klenk H.-P."/>
        </authorList>
    </citation>
    <scope>NUCLEOTIDE SEQUENCE [LARGE SCALE GENOMIC DNA]</scope>
    <source>
        <strain evidence="3 4">DSM 4813</strain>
    </source>
</reference>
<dbReference type="AlphaFoldDB" id="A0A542ZX21"/>
<evidence type="ECO:0000259" key="2">
    <source>
        <dbReference type="Pfam" id="PF26366"/>
    </source>
</evidence>
<name>A0A542ZX21_RARFA</name>
<dbReference type="RefSeq" id="WP_142120183.1">
    <property type="nucleotide sequence ID" value="NZ_BAAASV010000002.1"/>
</dbReference>
<gene>
    <name evidence="3" type="ORF">FB461_1431</name>
</gene>
<dbReference type="Pfam" id="PF26366">
    <property type="entry name" value="DUF8094"/>
    <property type="match status" value="1"/>
</dbReference>
<feature type="signal peptide" evidence="1">
    <location>
        <begin position="1"/>
        <end position="25"/>
    </location>
</feature>
<dbReference type="OrthoDB" id="3266092at2"/>
<feature type="chain" id="PRO_5021723900" description="DUF8094 domain-containing protein" evidence="1">
    <location>
        <begin position="26"/>
        <end position="328"/>
    </location>
</feature>